<dbReference type="PANTHER" id="PTHR38460">
    <property type="entry name" value="TAUTOMERASE YOLI-RELATED"/>
    <property type="match status" value="1"/>
</dbReference>
<name>A0ABS2BMY0_9NEIS</name>
<dbReference type="Pfam" id="PF14552">
    <property type="entry name" value="Tautomerase_2"/>
    <property type="match status" value="1"/>
</dbReference>
<evidence type="ECO:0000313" key="2">
    <source>
        <dbReference type="Proteomes" id="UP000809431"/>
    </source>
</evidence>
<dbReference type="PANTHER" id="PTHR38460:SF1">
    <property type="entry name" value="TAUTOMERASE YOLI-RELATED"/>
    <property type="match status" value="1"/>
</dbReference>
<accession>A0ABS2BMY0</accession>
<evidence type="ECO:0000313" key="1">
    <source>
        <dbReference type="EMBL" id="MBM3116958.1"/>
    </source>
</evidence>
<dbReference type="InterPro" id="IPR014347">
    <property type="entry name" value="Tautomerase/MIF_sf"/>
</dbReference>
<protein>
    <submittedName>
        <fullName evidence="1">Tautomerase family protein</fullName>
    </submittedName>
</protein>
<dbReference type="InterPro" id="IPR037479">
    <property type="entry name" value="Tauto_MSAD"/>
</dbReference>
<comment type="caution">
    <text evidence="1">The sequence shown here is derived from an EMBL/GenBank/DDBJ whole genome shotgun (WGS) entry which is preliminary data.</text>
</comment>
<dbReference type="RefSeq" id="WP_203539188.1">
    <property type="nucleotide sequence ID" value="NZ_JAESND010000007.1"/>
</dbReference>
<organism evidence="1 2">
    <name type="scientific">Jeongeupia naejangsanensis</name>
    <dbReference type="NCBI Taxonomy" id="613195"/>
    <lineage>
        <taxon>Bacteria</taxon>
        <taxon>Pseudomonadati</taxon>
        <taxon>Pseudomonadota</taxon>
        <taxon>Betaproteobacteria</taxon>
        <taxon>Neisseriales</taxon>
        <taxon>Chitinibacteraceae</taxon>
        <taxon>Jeongeupia</taxon>
    </lineage>
</organism>
<dbReference type="Proteomes" id="UP000809431">
    <property type="component" value="Unassembled WGS sequence"/>
</dbReference>
<keyword evidence="2" id="KW-1185">Reference proteome</keyword>
<dbReference type="EMBL" id="JAESND010000007">
    <property type="protein sequence ID" value="MBM3116958.1"/>
    <property type="molecule type" value="Genomic_DNA"/>
</dbReference>
<reference evidence="1 2" key="1">
    <citation type="submission" date="2021-01" db="EMBL/GenBank/DDBJ databases">
        <title>Draft Genome Sequence and Polyhydroxyalkanoate Biosynthetic Potential of Jeongeupia naejangsanensis Type Strain DSM 24253.</title>
        <authorList>
            <person name="Turrini P."/>
            <person name="Artuso I."/>
            <person name="Lugli G.A."/>
            <person name="Frangipani E."/>
            <person name="Ventura M."/>
            <person name="Visca P."/>
        </authorList>
    </citation>
    <scope>NUCLEOTIDE SEQUENCE [LARGE SCALE GENOMIC DNA]</scope>
    <source>
        <strain evidence="1 2">DSM 24253</strain>
    </source>
</reference>
<sequence length="138" mass="14893">MPFARISLLQGKSPAWLRAVSDAVQQALEQSFEVPAGDRFQVIEQLAPGSLVFDRDYLGGPRSDDFVLIALTAGRPRSTETKQAFFSCLARLLEASPGIRPADVMVVITTTELDSWSFGYGRATMIVPPDAAHGGAPQ</sequence>
<dbReference type="SUPFAM" id="SSF55331">
    <property type="entry name" value="Tautomerase/MIF"/>
    <property type="match status" value="1"/>
</dbReference>
<gene>
    <name evidence="1" type="ORF">JMJ54_14075</name>
</gene>
<dbReference type="Gene3D" id="3.30.429.10">
    <property type="entry name" value="Macrophage Migration Inhibitory Factor"/>
    <property type="match status" value="1"/>
</dbReference>
<proteinExistence type="predicted"/>